<evidence type="ECO:0000256" key="1">
    <source>
        <dbReference type="SAM" id="SignalP"/>
    </source>
</evidence>
<accession>A0A3E1NUZ6</accession>
<evidence type="ECO:0000313" key="3">
    <source>
        <dbReference type="Proteomes" id="UP000261174"/>
    </source>
</evidence>
<name>A0A3E1NUZ6_9BACT</name>
<dbReference type="EMBL" id="QTJV01000012">
    <property type="protein sequence ID" value="RFM31771.1"/>
    <property type="molecule type" value="Genomic_DNA"/>
</dbReference>
<organism evidence="2 3">
    <name type="scientific">Chitinophaga silvisoli</name>
    <dbReference type="NCBI Taxonomy" id="2291814"/>
    <lineage>
        <taxon>Bacteria</taxon>
        <taxon>Pseudomonadati</taxon>
        <taxon>Bacteroidota</taxon>
        <taxon>Chitinophagia</taxon>
        <taxon>Chitinophagales</taxon>
        <taxon>Chitinophagaceae</taxon>
        <taxon>Chitinophaga</taxon>
    </lineage>
</organism>
<dbReference type="AlphaFoldDB" id="A0A3E1NUZ6"/>
<feature type="signal peptide" evidence="1">
    <location>
        <begin position="1"/>
        <end position="20"/>
    </location>
</feature>
<dbReference type="OrthoDB" id="671476at2"/>
<evidence type="ECO:0008006" key="4">
    <source>
        <dbReference type="Google" id="ProtNLM"/>
    </source>
</evidence>
<evidence type="ECO:0000313" key="2">
    <source>
        <dbReference type="EMBL" id="RFM31771.1"/>
    </source>
</evidence>
<dbReference type="Proteomes" id="UP000261174">
    <property type="component" value="Unassembled WGS sequence"/>
</dbReference>
<gene>
    <name evidence="2" type="ORF">DXN04_26780</name>
</gene>
<proteinExistence type="predicted"/>
<protein>
    <recommendedName>
        <fullName evidence="4">Outer membrane protein beta-barrel domain-containing protein</fullName>
    </recommendedName>
</protein>
<feature type="chain" id="PRO_5017780936" description="Outer membrane protein beta-barrel domain-containing protein" evidence="1">
    <location>
        <begin position="21"/>
        <end position="200"/>
    </location>
</feature>
<keyword evidence="3" id="KW-1185">Reference proteome</keyword>
<dbReference type="RefSeq" id="WP_116856479.1">
    <property type="nucleotide sequence ID" value="NZ_QTJV01000012.1"/>
</dbReference>
<reference evidence="2 3" key="1">
    <citation type="submission" date="2018-08" db="EMBL/GenBank/DDBJ databases">
        <title>Chitinophaga sp. K20C18050901, a novel bacterium isolated from forest soil.</title>
        <authorList>
            <person name="Wang C."/>
        </authorList>
    </citation>
    <scope>NUCLEOTIDE SEQUENCE [LARGE SCALE GENOMIC DNA]</scope>
    <source>
        <strain evidence="2 3">K20C18050901</strain>
    </source>
</reference>
<sequence>MKKFLLLAAIALSCIHSSFAQRFKQGVGAGFSVETADYMDTKVNFGFTYSPALFFAEAEKSSFSVGIPLSLGFNEGYSSEYDDYDDFYGSSSIGFMLDVPVILNFNYGAGALSGGRQKWGFFVGGGYGYHLTTANYLYDYDDNGNYRSTESSTFGVTANAGFRIGMGHHHRHNLEIKFSYMKGLTDYRPDVGGVNCIFNF</sequence>
<keyword evidence="1" id="KW-0732">Signal</keyword>
<dbReference type="Gene3D" id="2.40.160.20">
    <property type="match status" value="1"/>
</dbReference>
<comment type="caution">
    <text evidence="2">The sequence shown here is derived from an EMBL/GenBank/DDBJ whole genome shotgun (WGS) entry which is preliminary data.</text>
</comment>